<evidence type="ECO:0000313" key="1">
    <source>
        <dbReference type="EMBL" id="JAH55805.1"/>
    </source>
</evidence>
<proteinExistence type="predicted"/>
<dbReference type="EMBL" id="GBXM01052772">
    <property type="protein sequence ID" value="JAH55805.1"/>
    <property type="molecule type" value="Transcribed_RNA"/>
</dbReference>
<reference evidence="1" key="1">
    <citation type="submission" date="2014-11" db="EMBL/GenBank/DDBJ databases">
        <authorList>
            <person name="Amaro Gonzalez C."/>
        </authorList>
    </citation>
    <scope>NUCLEOTIDE SEQUENCE</scope>
</reference>
<dbReference type="AlphaFoldDB" id="A0A0E9TSF1"/>
<organism evidence="1">
    <name type="scientific">Anguilla anguilla</name>
    <name type="common">European freshwater eel</name>
    <name type="synonym">Muraena anguilla</name>
    <dbReference type="NCBI Taxonomy" id="7936"/>
    <lineage>
        <taxon>Eukaryota</taxon>
        <taxon>Metazoa</taxon>
        <taxon>Chordata</taxon>
        <taxon>Craniata</taxon>
        <taxon>Vertebrata</taxon>
        <taxon>Euteleostomi</taxon>
        <taxon>Actinopterygii</taxon>
        <taxon>Neopterygii</taxon>
        <taxon>Teleostei</taxon>
        <taxon>Anguilliformes</taxon>
        <taxon>Anguillidae</taxon>
        <taxon>Anguilla</taxon>
    </lineage>
</organism>
<accession>A0A0E9TSF1</accession>
<protein>
    <submittedName>
        <fullName evidence="1">Uncharacterized protein</fullName>
    </submittedName>
</protein>
<name>A0A0E9TSF1_ANGAN</name>
<reference evidence="1" key="2">
    <citation type="journal article" date="2015" name="Fish Shellfish Immunol.">
        <title>Early steps in the European eel (Anguilla anguilla)-Vibrio vulnificus interaction in the gills: Role of the RtxA13 toxin.</title>
        <authorList>
            <person name="Callol A."/>
            <person name="Pajuelo D."/>
            <person name="Ebbesson L."/>
            <person name="Teles M."/>
            <person name="MacKenzie S."/>
            <person name="Amaro C."/>
        </authorList>
    </citation>
    <scope>NUCLEOTIDE SEQUENCE</scope>
</reference>
<sequence>MGDALAFCLAFAWLMLAVQKWFIVFVSACPGVDIGVHMLAQQMGIPAVGNALAPPFRRNGA</sequence>